<comment type="caution">
    <text evidence="1">The sequence shown here is derived from an EMBL/GenBank/DDBJ whole genome shotgun (WGS) entry which is preliminary data.</text>
</comment>
<reference evidence="1 2" key="1">
    <citation type="submission" date="2018-01" db="EMBL/GenBank/DDBJ databases">
        <title>Genomic Encyclopedia of Type Strains, Phase I: the one thousand microbial genomes (KMG-I) project.</title>
        <authorList>
            <person name="Goeker M."/>
        </authorList>
    </citation>
    <scope>NUCLEOTIDE SEQUENCE [LARGE SCALE GENOMIC DNA]</scope>
    <source>
        <strain evidence="1 2">DSM 17960</strain>
    </source>
</reference>
<evidence type="ECO:0000313" key="2">
    <source>
        <dbReference type="Proteomes" id="UP000237056"/>
    </source>
</evidence>
<dbReference type="InterPro" id="IPR022385">
    <property type="entry name" value="Rhs_assc_core"/>
</dbReference>
<keyword evidence="2" id="KW-1185">Reference proteome</keyword>
<dbReference type="RefSeq" id="WP_317047148.1">
    <property type="nucleotide sequence ID" value="NZ_PQNY01000031.1"/>
</dbReference>
<protein>
    <submittedName>
        <fullName evidence="1">RHS repeat-associated protein</fullName>
    </submittedName>
</protein>
<evidence type="ECO:0000313" key="1">
    <source>
        <dbReference type="EMBL" id="POS00680.1"/>
    </source>
</evidence>
<dbReference type="EMBL" id="PQNY01000031">
    <property type="protein sequence ID" value="POS00680.1"/>
    <property type="molecule type" value="Genomic_DNA"/>
</dbReference>
<accession>A0A2S4N4V0</accession>
<organism evidence="1 2">
    <name type="scientific">Flavobacterium croceum DSM 17960</name>
    <dbReference type="NCBI Taxonomy" id="1121886"/>
    <lineage>
        <taxon>Bacteria</taxon>
        <taxon>Pseudomonadati</taxon>
        <taxon>Bacteroidota</taxon>
        <taxon>Flavobacteriia</taxon>
        <taxon>Flavobacteriales</taxon>
        <taxon>Flavobacteriaceae</taxon>
        <taxon>Flavobacterium</taxon>
    </lineage>
</organism>
<dbReference type="Proteomes" id="UP000237056">
    <property type="component" value="Unassembled WGS sequence"/>
</dbReference>
<dbReference type="AlphaFoldDB" id="A0A2S4N4V0"/>
<dbReference type="NCBIfam" id="TIGR03696">
    <property type="entry name" value="Rhs_assc_core"/>
    <property type="match status" value="1"/>
</dbReference>
<name>A0A2S4N4V0_9FLAO</name>
<sequence length="297" mass="32648">YKFNNREWQDELGLNVTAMDYRQYDNALGRFNSIDALSERAYDISPYRFALNNPNIWMDPTGLFETRKEAREYRREHGISGRISKQSDGTFAINDKKNGVSYSKGDDSNFGMDAHANDGVIESVLVEATTKKGESNFVSTGKTINDYAGLGLAPVEYIPGSFRLGTANQAFSPKYYANWTTGNQYTKVTTLSKLGKGIGYAGAGIGLLLDAKGVRNYYDPKYGPNSPNSVNPGKAGLNTGMAAYGLWINPIASIFYSGIDTFYPGGWVGASETATRTENQEQKMTGHPFLNNSAIKF</sequence>
<dbReference type="Gene3D" id="2.180.10.10">
    <property type="entry name" value="RHS repeat-associated core"/>
    <property type="match status" value="1"/>
</dbReference>
<gene>
    <name evidence="1" type="ORF">Q361_1311</name>
</gene>
<proteinExistence type="predicted"/>
<feature type="non-terminal residue" evidence="1">
    <location>
        <position position="1"/>
    </location>
</feature>